<dbReference type="EMBL" id="JANUBL010000001">
    <property type="protein sequence ID" value="MCS4119798.1"/>
    <property type="molecule type" value="Genomic_DNA"/>
</dbReference>
<evidence type="ECO:0000256" key="2">
    <source>
        <dbReference type="ARBA" id="ARBA00004777"/>
    </source>
</evidence>
<dbReference type="Proteomes" id="UP001155144">
    <property type="component" value="Unassembled WGS sequence"/>
</dbReference>
<proteinExistence type="inferred from homology"/>
<dbReference type="Gene3D" id="3.20.20.220">
    <property type="match status" value="1"/>
</dbReference>
<evidence type="ECO:0000313" key="15">
    <source>
        <dbReference type="EMBL" id="MCS3863574.1"/>
    </source>
</evidence>
<evidence type="ECO:0000256" key="12">
    <source>
        <dbReference type="RuleBase" id="RU003862"/>
    </source>
</evidence>
<evidence type="ECO:0000313" key="17">
    <source>
        <dbReference type="EMBL" id="MCS4035517.1"/>
    </source>
</evidence>
<comment type="pathway">
    <text evidence="10">Amino-acid biosynthesis; L-methionine biosynthesis via de novo pathway.</text>
</comment>
<dbReference type="InterPro" id="IPR004620">
    <property type="entry name" value="MTHF_reductase_bac"/>
</dbReference>
<keyword evidence="5 12" id="KW-0285">Flavoprotein</keyword>
<dbReference type="GO" id="GO:0071949">
    <property type="term" value="F:FAD binding"/>
    <property type="evidence" value="ECO:0007669"/>
    <property type="project" value="TreeGrafter"/>
</dbReference>
<evidence type="ECO:0000313" key="19">
    <source>
        <dbReference type="EMBL" id="MCS4158715.1"/>
    </source>
</evidence>
<dbReference type="SUPFAM" id="SSF51730">
    <property type="entry name" value="FAD-linked oxidoreductase"/>
    <property type="match status" value="1"/>
</dbReference>
<name>A0A840ECL5_9BACT</name>
<evidence type="ECO:0000256" key="1">
    <source>
        <dbReference type="ARBA" id="ARBA00001974"/>
    </source>
</evidence>
<comment type="cofactor">
    <cofactor evidence="1 12">
        <name>FAD</name>
        <dbReference type="ChEBI" id="CHEBI:57692"/>
    </cofactor>
</comment>
<dbReference type="EC" id="1.5.1.54" evidence="12"/>
<keyword evidence="7 12" id="KW-0560">Oxidoreductase</keyword>
<protein>
    <recommendedName>
        <fullName evidence="12">Methylenetetrahydrofolate reductase</fullName>
        <ecNumber evidence="12">1.5.1.54</ecNumber>
    </recommendedName>
</protein>
<dbReference type="OMA" id="EMHPQAR"/>
<comment type="catalytic activity">
    <reaction evidence="11">
        <text>(6S)-5-methyl-5,6,7,8-tetrahydrofolate + NAD(+) = (6R)-5,10-methylene-5,6,7,8-tetrahydrofolate + NADH + H(+)</text>
        <dbReference type="Rhea" id="RHEA:19821"/>
        <dbReference type="ChEBI" id="CHEBI:15378"/>
        <dbReference type="ChEBI" id="CHEBI:15636"/>
        <dbReference type="ChEBI" id="CHEBI:18608"/>
        <dbReference type="ChEBI" id="CHEBI:57540"/>
        <dbReference type="ChEBI" id="CHEBI:57945"/>
        <dbReference type="EC" id="1.5.1.54"/>
    </reaction>
    <physiologicalReaction direction="right-to-left" evidence="11">
        <dbReference type="Rhea" id="RHEA:19823"/>
    </physiologicalReaction>
</comment>
<dbReference type="CDD" id="cd00537">
    <property type="entry name" value="MTHFR"/>
    <property type="match status" value="1"/>
</dbReference>
<comment type="similarity">
    <text evidence="3 12">Belongs to the methylenetetrahydrofolate reductase family.</text>
</comment>
<keyword evidence="6 12" id="KW-0274">FAD</keyword>
<dbReference type="AlphaFoldDB" id="A0A840ECL5"/>
<evidence type="ECO:0000256" key="11">
    <source>
        <dbReference type="ARBA" id="ARBA00048628"/>
    </source>
</evidence>
<accession>A0A840ECL5</accession>
<dbReference type="NCBIfam" id="TIGR00676">
    <property type="entry name" value="fadh2"/>
    <property type="match status" value="1"/>
</dbReference>
<dbReference type="GO" id="GO:0005829">
    <property type="term" value="C:cytosol"/>
    <property type="evidence" value="ECO:0007669"/>
    <property type="project" value="InterPro"/>
</dbReference>
<evidence type="ECO:0000256" key="7">
    <source>
        <dbReference type="ARBA" id="ARBA00023002"/>
    </source>
</evidence>
<dbReference type="GO" id="GO:0106312">
    <property type="term" value="F:methylenetetrahydrofolate reductase (NADH) activity"/>
    <property type="evidence" value="ECO:0007669"/>
    <property type="project" value="UniProtKB-EC"/>
</dbReference>
<evidence type="ECO:0000256" key="3">
    <source>
        <dbReference type="ARBA" id="ARBA00006743"/>
    </source>
</evidence>
<evidence type="ECO:0000256" key="8">
    <source>
        <dbReference type="ARBA" id="ARBA00023027"/>
    </source>
</evidence>
<dbReference type="EMBL" id="JANTYZ010000001">
    <property type="protein sequence ID" value="MCS3863574.1"/>
    <property type="molecule type" value="Genomic_DNA"/>
</dbReference>
<evidence type="ECO:0000256" key="4">
    <source>
        <dbReference type="ARBA" id="ARBA00022605"/>
    </source>
</evidence>
<dbReference type="RefSeq" id="WP_011404822.1">
    <property type="nucleotide sequence ID" value="NZ_CALTRV010000020.1"/>
</dbReference>
<comment type="pathway">
    <text evidence="2 12">One-carbon metabolism; tetrahydrofolate interconversion.</text>
</comment>
<dbReference type="InterPro" id="IPR003171">
    <property type="entry name" value="Mehydrof_redctse-like"/>
</dbReference>
<evidence type="ECO:0000256" key="9">
    <source>
        <dbReference type="ARBA" id="ARBA00023167"/>
    </source>
</evidence>
<evidence type="ECO:0000313" key="14">
    <source>
        <dbReference type="EMBL" id="MCS3708530.1"/>
    </source>
</evidence>
<dbReference type="EMBL" id="JANUBB010000004">
    <property type="protein sequence ID" value="MCS3951319.1"/>
    <property type="molecule type" value="Genomic_DNA"/>
</dbReference>
<dbReference type="InterPro" id="IPR029041">
    <property type="entry name" value="FAD-linked_oxidoreductase-like"/>
</dbReference>
<dbReference type="PANTHER" id="PTHR45754:SF3">
    <property type="entry name" value="METHYLENETETRAHYDROFOLATE REDUCTASE (NADPH)"/>
    <property type="match status" value="1"/>
</dbReference>
<dbReference type="EMBL" id="JANUAE010000001">
    <property type="protein sequence ID" value="MCS3708530.1"/>
    <property type="molecule type" value="Genomic_DNA"/>
</dbReference>
<evidence type="ECO:0000256" key="6">
    <source>
        <dbReference type="ARBA" id="ARBA00022827"/>
    </source>
</evidence>
<evidence type="ECO:0000313" key="20">
    <source>
        <dbReference type="Proteomes" id="UP001155057"/>
    </source>
</evidence>
<dbReference type="EMBL" id="JANUAU010000001">
    <property type="protein sequence ID" value="MCS3676160.1"/>
    <property type="molecule type" value="Genomic_DNA"/>
</dbReference>
<keyword evidence="4" id="KW-0028">Amino-acid biosynthesis</keyword>
<dbReference type="Pfam" id="PF02219">
    <property type="entry name" value="MTHFR"/>
    <property type="match status" value="1"/>
</dbReference>
<evidence type="ECO:0000256" key="10">
    <source>
        <dbReference type="ARBA" id="ARBA00034478"/>
    </source>
</evidence>
<dbReference type="GO" id="GO:0035999">
    <property type="term" value="P:tetrahydrofolate interconversion"/>
    <property type="evidence" value="ECO:0007669"/>
    <property type="project" value="TreeGrafter"/>
</dbReference>
<dbReference type="Proteomes" id="UP001155110">
    <property type="component" value="Unassembled WGS sequence"/>
</dbReference>
<gene>
    <name evidence="18" type="ORF">GGP45_000116</name>
    <name evidence="14" type="ORF">GGP61_000117</name>
    <name evidence="13" type="ORF">GGP71_000056</name>
    <name evidence="15" type="ORF">GGP82_000105</name>
    <name evidence="16" type="ORF">GGP83_001261</name>
    <name evidence="19" type="ORF">GGP99_002694</name>
    <name evidence="17" type="ORF">GGQ01_000561</name>
</gene>
<dbReference type="EMBL" id="JANTZM010000014">
    <property type="protein sequence ID" value="MCS4158715.1"/>
    <property type="molecule type" value="Genomic_DNA"/>
</dbReference>
<dbReference type="GO" id="GO:0009086">
    <property type="term" value="P:methionine biosynthetic process"/>
    <property type="evidence" value="ECO:0007669"/>
    <property type="project" value="UniProtKB-KW"/>
</dbReference>
<evidence type="ECO:0000313" key="13">
    <source>
        <dbReference type="EMBL" id="MCS3676160.1"/>
    </source>
</evidence>
<dbReference type="EMBL" id="JANUBF010000002">
    <property type="protein sequence ID" value="MCS4035517.1"/>
    <property type="molecule type" value="Genomic_DNA"/>
</dbReference>
<dbReference type="Proteomes" id="UP001155040">
    <property type="component" value="Unassembled WGS sequence"/>
</dbReference>
<sequence length="319" mass="36275">MKVTEHFDRESEPLISYEIIPPKRGGSADQILGVVEELMPYEPPFIDVTSHSAEVEYKQKDDGTWTRCVKRKRPGTIGLCAAIEARFDIDTVPHILCKGFTREETEDALIELNYLGVENVLAIRGDDNGYEKSISGNRSRNEYAVDLVRQIQDMNEGTYLEDLMDAEPTDFCVGVGGYPETHFEAPNLAWDIMRLKEQVDAGADYIVTQMFFDNEYFFNFVDKCREVGIEVPIVPGLKILKRKRHLRLLPKYFHTEIPEELAAEVDAADPDDVERIGVNWAIRQARELMEAGVPGIHFYIMSSADTVKKVVEPMHEEVA</sequence>
<dbReference type="Proteomes" id="UP001155027">
    <property type="component" value="Unassembled WGS sequence"/>
</dbReference>
<dbReference type="Proteomes" id="UP001155057">
    <property type="component" value="Unassembled WGS sequence"/>
</dbReference>
<evidence type="ECO:0000313" key="18">
    <source>
        <dbReference type="EMBL" id="MCS4119798.1"/>
    </source>
</evidence>
<comment type="caution">
    <text evidence="14">The sequence shown here is derived from an EMBL/GenBank/DDBJ whole genome shotgun (WGS) entry which is preliminary data.</text>
</comment>
<keyword evidence="8" id="KW-0520">NAD</keyword>
<dbReference type="GeneID" id="83729036"/>
<evidence type="ECO:0000256" key="5">
    <source>
        <dbReference type="ARBA" id="ARBA00022630"/>
    </source>
</evidence>
<reference evidence="14" key="1">
    <citation type="submission" date="2022-08" db="EMBL/GenBank/DDBJ databases">
        <title>Genomic Encyclopedia of Type Strains, Phase V (KMG-V): Genome sequencing to study the core and pangenomes of soil and plant-associated prokaryotes.</title>
        <authorList>
            <person name="Whitman W."/>
        </authorList>
    </citation>
    <scope>NUCLEOTIDE SEQUENCE</scope>
    <source>
        <strain evidence="13">0</strain>
        <strain evidence="15">SP2016B</strain>
        <strain evidence="16">SP2017</strain>
        <strain evidence="19">SP3002</strain>
        <strain evidence="17">SP3012</strain>
        <strain evidence="18">SP3026</strain>
        <strain evidence="14">SP3049</strain>
    </source>
</reference>
<dbReference type="PANTHER" id="PTHR45754">
    <property type="entry name" value="METHYLENETETRAHYDROFOLATE REDUCTASE"/>
    <property type="match status" value="1"/>
</dbReference>
<keyword evidence="9" id="KW-0486">Methionine biosynthesis</keyword>
<organism evidence="14 20">
    <name type="scientific">Salinibacter ruber</name>
    <dbReference type="NCBI Taxonomy" id="146919"/>
    <lineage>
        <taxon>Bacteria</taxon>
        <taxon>Pseudomonadati</taxon>
        <taxon>Rhodothermota</taxon>
        <taxon>Rhodothermia</taxon>
        <taxon>Rhodothermales</taxon>
        <taxon>Salinibacteraceae</taxon>
        <taxon>Salinibacter</taxon>
    </lineage>
</organism>
<dbReference type="Proteomes" id="UP001155034">
    <property type="component" value="Unassembled WGS sequence"/>
</dbReference>
<evidence type="ECO:0000313" key="16">
    <source>
        <dbReference type="EMBL" id="MCS3951319.1"/>
    </source>
</evidence>
<dbReference type="Proteomes" id="UP001155010">
    <property type="component" value="Unassembled WGS sequence"/>
</dbReference>